<comment type="caution">
    <text evidence="1">The sequence shown here is derived from an EMBL/GenBank/DDBJ whole genome shotgun (WGS) entry which is preliminary data.</text>
</comment>
<reference evidence="1 2" key="1">
    <citation type="submission" date="2017-09" db="EMBL/GenBank/DDBJ databases">
        <title>Depth-based differentiation of microbial function through sediment-hosted aquifers and enrichment of novel symbionts in the deep terrestrial subsurface.</title>
        <authorList>
            <person name="Probst A.J."/>
            <person name="Ladd B."/>
            <person name="Jarett J.K."/>
            <person name="Geller-Mcgrath D.E."/>
            <person name="Sieber C.M."/>
            <person name="Emerson J.B."/>
            <person name="Anantharaman K."/>
            <person name="Thomas B.C."/>
            <person name="Malmstrom R."/>
            <person name="Stieglmeier M."/>
            <person name="Klingl A."/>
            <person name="Woyke T."/>
            <person name="Ryan C.M."/>
            <person name="Banfield J.F."/>
        </authorList>
    </citation>
    <scope>NUCLEOTIDE SEQUENCE [LARGE SCALE GENOMIC DNA]</scope>
    <source>
        <strain evidence="1">CG23_combo_of_CG06-09_8_20_14_all_41_73</strain>
    </source>
</reference>
<evidence type="ECO:0000313" key="2">
    <source>
        <dbReference type="Proteomes" id="UP000230671"/>
    </source>
</evidence>
<dbReference type="GO" id="GO:0006260">
    <property type="term" value="P:DNA replication"/>
    <property type="evidence" value="ECO:0007669"/>
    <property type="project" value="InterPro"/>
</dbReference>
<dbReference type="AlphaFoldDB" id="A0A2H0AZ69"/>
<dbReference type="GO" id="GO:0008998">
    <property type="term" value="F:ribonucleoside-triphosphate reductase (thioredoxin) activity"/>
    <property type="evidence" value="ECO:0007669"/>
    <property type="project" value="InterPro"/>
</dbReference>
<organism evidence="1 2">
    <name type="scientific">Candidatus Berkelbacteria bacterium CG23_combo_of_CG06-09_8_20_14_all_41_73</name>
    <dbReference type="NCBI Taxonomy" id="1974519"/>
    <lineage>
        <taxon>Bacteria</taxon>
        <taxon>Candidatus Berkelbacteria</taxon>
    </lineage>
</organism>
<protein>
    <submittedName>
        <fullName evidence="1">Uncharacterized protein</fullName>
    </submittedName>
</protein>
<name>A0A2H0AZ69_9BACT</name>
<evidence type="ECO:0000313" key="1">
    <source>
        <dbReference type="EMBL" id="PIP50702.1"/>
    </source>
</evidence>
<dbReference type="InterPro" id="IPR012833">
    <property type="entry name" value="NrdD"/>
</dbReference>
<dbReference type="EMBL" id="PCSO01000112">
    <property type="protein sequence ID" value="PIP50702.1"/>
    <property type="molecule type" value="Genomic_DNA"/>
</dbReference>
<feature type="non-terminal residue" evidence="1">
    <location>
        <position position="1"/>
    </location>
</feature>
<sequence length="107" mass="12755">KITKFIFMVNAKTANKKNHYCHDCQKEIKIGEDLTIKNGVELLYEENGEKIKVFKCKECFAANPSLINYRQCEVYSRVVGYLRPVQQWNLGKKQEFKERKEFKLKFK</sequence>
<dbReference type="Pfam" id="PF13597">
    <property type="entry name" value="NRDD"/>
    <property type="match status" value="1"/>
</dbReference>
<dbReference type="Proteomes" id="UP000230671">
    <property type="component" value="Unassembled WGS sequence"/>
</dbReference>
<accession>A0A2H0AZ69</accession>
<proteinExistence type="predicted"/>
<gene>
    <name evidence="1" type="ORF">COX11_02730</name>
</gene>